<evidence type="ECO:0000313" key="2">
    <source>
        <dbReference type="EMBL" id="SNR58191.1"/>
    </source>
</evidence>
<feature type="transmembrane region" description="Helical" evidence="1">
    <location>
        <begin position="111"/>
        <end position="132"/>
    </location>
</feature>
<dbReference type="Proteomes" id="UP000198415">
    <property type="component" value="Unassembled WGS sequence"/>
</dbReference>
<evidence type="ECO:0000313" key="3">
    <source>
        <dbReference type="Proteomes" id="UP000198415"/>
    </source>
</evidence>
<evidence type="ECO:0008006" key="4">
    <source>
        <dbReference type="Google" id="ProtNLM"/>
    </source>
</evidence>
<feature type="transmembrane region" description="Helical" evidence="1">
    <location>
        <begin position="144"/>
        <end position="168"/>
    </location>
</feature>
<protein>
    <recommendedName>
        <fullName evidence="4">PAP2 superfamily protein</fullName>
    </recommendedName>
</protein>
<feature type="transmembrane region" description="Helical" evidence="1">
    <location>
        <begin position="45"/>
        <end position="64"/>
    </location>
</feature>
<name>A0A238XI02_9ACTN</name>
<feature type="transmembrane region" description="Helical" evidence="1">
    <location>
        <begin position="180"/>
        <end position="199"/>
    </location>
</feature>
<gene>
    <name evidence="2" type="ORF">SAMN06264365_103449</name>
</gene>
<organism evidence="2 3">
    <name type="scientific">Actinoplanes regularis</name>
    <dbReference type="NCBI Taxonomy" id="52697"/>
    <lineage>
        <taxon>Bacteria</taxon>
        <taxon>Bacillati</taxon>
        <taxon>Actinomycetota</taxon>
        <taxon>Actinomycetes</taxon>
        <taxon>Micromonosporales</taxon>
        <taxon>Micromonosporaceae</taxon>
        <taxon>Actinoplanes</taxon>
    </lineage>
</organism>
<feature type="transmembrane region" description="Helical" evidence="1">
    <location>
        <begin position="85"/>
        <end position="105"/>
    </location>
</feature>
<dbReference type="RefSeq" id="WP_089293052.1">
    <property type="nucleotide sequence ID" value="NZ_BOMU01000041.1"/>
</dbReference>
<dbReference type="AlphaFoldDB" id="A0A238XI02"/>
<keyword evidence="3" id="KW-1185">Reference proteome</keyword>
<keyword evidence="1" id="KW-0812">Transmembrane</keyword>
<dbReference type="OrthoDB" id="4935320at2"/>
<keyword evidence="1" id="KW-1133">Transmembrane helix</keyword>
<proteinExistence type="predicted"/>
<accession>A0A238XI02</accession>
<evidence type="ECO:0000256" key="1">
    <source>
        <dbReference type="SAM" id="Phobius"/>
    </source>
</evidence>
<reference evidence="2 3" key="1">
    <citation type="submission" date="2017-06" db="EMBL/GenBank/DDBJ databases">
        <authorList>
            <person name="Kim H.J."/>
            <person name="Triplett B.A."/>
        </authorList>
    </citation>
    <scope>NUCLEOTIDE SEQUENCE [LARGE SCALE GENOMIC DNA]</scope>
    <source>
        <strain evidence="2 3">DSM 43151</strain>
    </source>
</reference>
<sequence length="200" mass="20411">MTVTARLSNASHRHLAAAVTDHLQPRNWIIATALLGGAASAGTRGLIWGAYSMVFAAIIPLLLIRAGTRTGRYADRHLHPRAHRLTIGTAICASVGLGITLMTTAGAPRTVIAITAAMLTTLAALMLVTTAWKISIHSAVAAGATALLIATCGPTAILAVPLAAAVAWSRIALRHHTRAQAVAGIALGALVATATFLGVA</sequence>
<dbReference type="EMBL" id="FZNR01000003">
    <property type="protein sequence ID" value="SNR58191.1"/>
    <property type="molecule type" value="Genomic_DNA"/>
</dbReference>
<keyword evidence="1" id="KW-0472">Membrane</keyword>